<accession>A0A4Q1TVV6</accession>
<dbReference type="EMBL" id="MSSM01000022">
    <property type="protein sequence ID" value="RXT22517.1"/>
    <property type="molecule type" value="Genomic_DNA"/>
</dbReference>
<protein>
    <submittedName>
        <fullName evidence="1">Uncharacterized protein</fullName>
    </submittedName>
</protein>
<dbReference type="EMBL" id="CP107523">
    <property type="protein sequence ID" value="UYN56112.1"/>
    <property type="molecule type" value="Genomic_DNA"/>
</dbReference>
<evidence type="ECO:0000313" key="4">
    <source>
        <dbReference type="Proteomes" id="UP001164790"/>
    </source>
</evidence>
<reference evidence="1 3" key="1">
    <citation type="submission" date="2017-01" db="EMBL/GenBank/DDBJ databases">
        <title>Lactobacillus chiayiensis sp. nov., a lactic acid bacterium isolated from compost.</title>
        <authorList>
            <person name="Huang C.-H."/>
        </authorList>
    </citation>
    <scope>NUCLEOTIDE SEQUENCE [LARGE SCALE GENOMIC DNA]</scope>
    <source>
        <strain evidence="1">Chh01</strain>
        <strain evidence="3">chh01</strain>
    </source>
</reference>
<dbReference type="Proteomes" id="UP000290475">
    <property type="component" value="Unassembled WGS sequence"/>
</dbReference>
<gene>
    <name evidence="1" type="ORF">BVJ53_08995</name>
    <name evidence="2" type="ORF">OFW50_11675</name>
</gene>
<evidence type="ECO:0000313" key="3">
    <source>
        <dbReference type="Proteomes" id="UP000290475"/>
    </source>
</evidence>
<organism evidence="1 3">
    <name type="scientific">Lacticaseibacillus chiayiensis</name>
    <dbReference type="NCBI Taxonomy" id="2100821"/>
    <lineage>
        <taxon>Bacteria</taxon>
        <taxon>Bacillati</taxon>
        <taxon>Bacillota</taxon>
        <taxon>Bacilli</taxon>
        <taxon>Lactobacillales</taxon>
        <taxon>Lactobacillaceae</taxon>
        <taxon>Lacticaseibacillus</taxon>
    </lineage>
</organism>
<sequence length="83" mass="9320">MLAAASLVPILQMRKMIVLPTPTLLWSADPCFDENGPINSASENSQHFARRLYETMHDIGFFKERPYQPLGSDTAVNQTLTPK</sequence>
<dbReference type="RefSeq" id="WP_191983442.1">
    <property type="nucleotide sequence ID" value="NZ_CP074378.1"/>
</dbReference>
<evidence type="ECO:0000313" key="1">
    <source>
        <dbReference type="EMBL" id="RXT22517.1"/>
    </source>
</evidence>
<reference evidence="2" key="2">
    <citation type="submission" date="2022-10" db="EMBL/GenBank/DDBJ databases">
        <title>Comparative genomic analysis and in-vitro probiotic properties of the potential probiotic L. chiayiensis AACE 3.</title>
        <authorList>
            <person name="Kang X."/>
        </authorList>
    </citation>
    <scope>NUCLEOTIDE SEQUENCE</scope>
    <source>
        <strain evidence="2">AACE 3</strain>
    </source>
</reference>
<evidence type="ECO:0000313" key="2">
    <source>
        <dbReference type="EMBL" id="UYN56112.1"/>
    </source>
</evidence>
<dbReference type="Proteomes" id="UP001164790">
    <property type="component" value="Chromosome"/>
</dbReference>
<name>A0A4Q1TVV6_9LACO</name>
<dbReference type="AlphaFoldDB" id="A0A4Q1TVV6"/>
<proteinExistence type="predicted"/>
<keyword evidence="4" id="KW-1185">Reference proteome</keyword>